<feature type="domain" description="Glycosyl transferase family 1" evidence="1">
    <location>
        <begin position="100"/>
        <end position="158"/>
    </location>
</feature>
<dbReference type="STRING" id="195913.SAMN04488004_1604"/>
<proteinExistence type="predicted"/>
<dbReference type="Proteomes" id="UP000199550">
    <property type="component" value="Unassembled WGS sequence"/>
</dbReference>
<dbReference type="EMBL" id="FOTF01000060">
    <property type="protein sequence ID" value="SFL73829.1"/>
    <property type="molecule type" value="Genomic_DNA"/>
</dbReference>
<evidence type="ECO:0000313" key="3">
    <source>
        <dbReference type="Proteomes" id="UP000199550"/>
    </source>
</evidence>
<dbReference type="InterPro" id="IPR001296">
    <property type="entry name" value="Glyco_trans_1"/>
</dbReference>
<dbReference type="Pfam" id="PF00534">
    <property type="entry name" value="Glycos_transf_1"/>
    <property type="match status" value="1"/>
</dbReference>
<dbReference type="SUPFAM" id="SSF53756">
    <property type="entry name" value="UDP-Glycosyltransferase/glycogen phosphorylase"/>
    <property type="match status" value="1"/>
</dbReference>
<keyword evidence="3" id="KW-1185">Reference proteome</keyword>
<protein>
    <submittedName>
        <fullName evidence="2">Glycosyl transferases group 1</fullName>
    </submittedName>
</protein>
<dbReference type="Gene3D" id="3.40.50.2000">
    <property type="entry name" value="Glycogen Phosphorylase B"/>
    <property type="match status" value="1"/>
</dbReference>
<keyword evidence="2" id="KW-0808">Transferase</keyword>
<gene>
    <name evidence="2" type="ORF">SAMN04488004_1604</name>
</gene>
<accession>A0A1I4K596</accession>
<sequence>QARIVSFCQTMHHRLVGLGLNSLPVQYMKDPATFAPVADYTVPRAVFWQRLPERGLTSARVRAMLGPEVHLHVHNAPDTVSPEHYPAHGADTVSYFDLDHNVLATEMDQANIFVASRHSEGIGMGLLEAMARGMVVIAHDAPTHDEYITHGVNGLLTDLSVAQGTDWPMDLTGQSPAPVTGTTDPAASYAAAAATLRAATQAALIAARGPKPTDPTSPEAGHIALPDPVLPAGYILPDIDDISQDMRRIGLAARARAEAIHAAWVAGQSDLLDFIEETPRPTGMRLSAQSKVKIARDTELWMRDPQIVFQRMSRWEARGIVLKDRQQMSKGERRSLLRRSNPAYRALRWSLRLLARLVRRLKQIRQIIRARM</sequence>
<dbReference type="GO" id="GO:0016757">
    <property type="term" value="F:glycosyltransferase activity"/>
    <property type="evidence" value="ECO:0007669"/>
    <property type="project" value="InterPro"/>
</dbReference>
<name>A0A1I4K596_9RHOB</name>
<feature type="non-terminal residue" evidence="2">
    <location>
        <position position="1"/>
    </location>
</feature>
<reference evidence="2 3" key="1">
    <citation type="submission" date="2016-10" db="EMBL/GenBank/DDBJ databases">
        <authorList>
            <person name="de Groot N.N."/>
        </authorList>
    </citation>
    <scope>NUCLEOTIDE SEQUENCE [LARGE SCALE GENOMIC DNA]</scope>
    <source>
        <strain evidence="2 3">DSM 16199</strain>
    </source>
</reference>
<organism evidence="2 3">
    <name type="scientific">Loktanella salsilacus</name>
    <dbReference type="NCBI Taxonomy" id="195913"/>
    <lineage>
        <taxon>Bacteria</taxon>
        <taxon>Pseudomonadati</taxon>
        <taxon>Pseudomonadota</taxon>
        <taxon>Alphaproteobacteria</taxon>
        <taxon>Rhodobacterales</taxon>
        <taxon>Roseobacteraceae</taxon>
        <taxon>Loktanella</taxon>
    </lineage>
</organism>
<dbReference type="OrthoDB" id="5291101at2"/>
<evidence type="ECO:0000259" key="1">
    <source>
        <dbReference type="Pfam" id="PF00534"/>
    </source>
</evidence>
<dbReference type="AlphaFoldDB" id="A0A1I4K596"/>
<evidence type="ECO:0000313" key="2">
    <source>
        <dbReference type="EMBL" id="SFL73829.1"/>
    </source>
</evidence>
<dbReference type="RefSeq" id="WP_139222739.1">
    <property type="nucleotide sequence ID" value="NZ_FOTF01000060.1"/>
</dbReference>